<dbReference type="InterPro" id="IPR018660">
    <property type="entry name" value="MliC"/>
</dbReference>
<sequence length="225" mass="25590">MNLKPQITLIASLLLTACAGQADETKRAGDFQPDSRPLARTLVYECTGTEFITRLGPGEMAIWLEDRYLVLSQVRSASGTRYEEGDVMFWSRGEEAMLEVDGVRYSDCQLNPLRVPWEDARRRGVEFRAVGNEPGWHLEVRRQENLLFVGDYGATRLLFSEFTIVEEGDELHYRARANGEAIDVTVSETLCHDTMKGEPFPYTVHVQLNERSLHGCGRALDYPWE</sequence>
<dbReference type="Pfam" id="PF09864">
    <property type="entry name" value="MliC"/>
    <property type="match status" value="1"/>
</dbReference>
<evidence type="ECO:0000259" key="6">
    <source>
        <dbReference type="Pfam" id="PF09864"/>
    </source>
</evidence>
<gene>
    <name evidence="7" type="ORF">E2F43_16925</name>
</gene>
<comment type="caution">
    <text evidence="7">The sequence shown here is derived from an EMBL/GenBank/DDBJ whole genome shotgun (WGS) entry which is preliminary data.</text>
</comment>
<dbReference type="InterPro" id="IPR036328">
    <property type="entry name" value="MliC_sf"/>
</dbReference>
<keyword evidence="3" id="KW-0564">Palmitate</keyword>
<evidence type="ECO:0000313" key="8">
    <source>
        <dbReference type="Proteomes" id="UP000295554"/>
    </source>
</evidence>
<accession>A0A4R5LP26</accession>
<dbReference type="PROSITE" id="PS51257">
    <property type="entry name" value="PROKAR_LIPOPROTEIN"/>
    <property type="match status" value="1"/>
</dbReference>
<reference evidence="7 8" key="1">
    <citation type="submission" date="2019-03" db="EMBL/GenBank/DDBJ databases">
        <title>Seongchinamella monodicae gen. nov., sp. nov., a novel member of the Gammaproteobacteria isolated from a tidal mudflat of beach.</title>
        <authorList>
            <person name="Yang H.G."/>
            <person name="Kang J.W."/>
            <person name="Lee S.D."/>
        </authorList>
    </citation>
    <scope>NUCLEOTIDE SEQUENCE [LARGE SCALE GENOMIC DNA]</scope>
    <source>
        <strain evidence="7 8">GH4-78</strain>
    </source>
</reference>
<keyword evidence="2" id="KW-0472">Membrane</keyword>
<dbReference type="Gene3D" id="2.40.128.200">
    <property type="match status" value="1"/>
</dbReference>
<dbReference type="AlphaFoldDB" id="A0A4R5LP26"/>
<feature type="chain" id="PRO_5020909952" description="C-type lysozyme inhibitor domain-containing protein" evidence="5">
    <location>
        <begin position="23"/>
        <end position="225"/>
    </location>
</feature>
<evidence type="ECO:0000313" key="7">
    <source>
        <dbReference type="EMBL" id="TDG12040.1"/>
    </source>
</evidence>
<evidence type="ECO:0000256" key="3">
    <source>
        <dbReference type="ARBA" id="ARBA00023139"/>
    </source>
</evidence>
<dbReference type="RefSeq" id="WP_133214873.1">
    <property type="nucleotide sequence ID" value="NZ_SMSE01000004.1"/>
</dbReference>
<feature type="domain" description="C-type lysozyme inhibitor" evidence="6">
    <location>
        <begin position="50"/>
        <end position="102"/>
    </location>
</feature>
<keyword evidence="8" id="KW-1185">Reference proteome</keyword>
<protein>
    <recommendedName>
        <fullName evidence="6">C-type lysozyme inhibitor domain-containing protein</fullName>
    </recommendedName>
</protein>
<proteinExistence type="predicted"/>
<dbReference type="OrthoDB" id="5348860at2"/>
<evidence type="ECO:0000256" key="1">
    <source>
        <dbReference type="ARBA" id="ARBA00022729"/>
    </source>
</evidence>
<name>A0A4R5LP26_9GAMM</name>
<feature type="signal peptide" evidence="5">
    <location>
        <begin position="1"/>
        <end position="22"/>
    </location>
</feature>
<evidence type="ECO:0000256" key="4">
    <source>
        <dbReference type="ARBA" id="ARBA00023288"/>
    </source>
</evidence>
<evidence type="ECO:0000256" key="5">
    <source>
        <dbReference type="SAM" id="SignalP"/>
    </source>
</evidence>
<dbReference type="SUPFAM" id="SSF141488">
    <property type="entry name" value="YdhA-like"/>
    <property type="match status" value="1"/>
</dbReference>
<organism evidence="7 8">
    <name type="scientific">Seongchinamella unica</name>
    <dbReference type="NCBI Taxonomy" id="2547392"/>
    <lineage>
        <taxon>Bacteria</taxon>
        <taxon>Pseudomonadati</taxon>
        <taxon>Pseudomonadota</taxon>
        <taxon>Gammaproteobacteria</taxon>
        <taxon>Cellvibrionales</taxon>
        <taxon>Halieaceae</taxon>
        <taxon>Seongchinamella</taxon>
    </lineage>
</organism>
<dbReference type="EMBL" id="SMSE01000004">
    <property type="protein sequence ID" value="TDG12040.1"/>
    <property type="molecule type" value="Genomic_DNA"/>
</dbReference>
<evidence type="ECO:0000256" key="2">
    <source>
        <dbReference type="ARBA" id="ARBA00023136"/>
    </source>
</evidence>
<keyword evidence="4" id="KW-0449">Lipoprotein</keyword>
<dbReference type="Proteomes" id="UP000295554">
    <property type="component" value="Unassembled WGS sequence"/>
</dbReference>
<keyword evidence="1 5" id="KW-0732">Signal</keyword>